<dbReference type="GO" id="GO:0012505">
    <property type="term" value="C:endomembrane system"/>
    <property type="evidence" value="ECO:0007669"/>
    <property type="project" value="UniProtKB-SubCell"/>
</dbReference>
<evidence type="ECO:0000256" key="4">
    <source>
        <dbReference type="ARBA" id="ARBA00023136"/>
    </source>
</evidence>
<evidence type="ECO:0000256" key="5">
    <source>
        <dbReference type="SAM" id="Phobius"/>
    </source>
</evidence>
<keyword evidence="2 5" id="KW-0812">Transmembrane</keyword>
<dbReference type="GO" id="GO:0032259">
    <property type="term" value="P:methylation"/>
    <property type="evidence" value="ECO:0007669"/>
    <property type="project" value="UniProtKB-KW"/>
</dbReference>
<accession>A0A4P8IWV9</accession>
<dbReference type="InterPro" id="IPR007318">
    <property type="entry name" value="Phopholipid_MeTrfase"/>
</dbReference>
<dbReference type="PANTHER" id="PTHR43847">
    <property type="entry name" value="BLL3993 PROTEIN"/>
    <property type="match status" value="1"/>
</dbReference>
<dbReference type="KEGG" id="tvl:FAZ95_33145"/>
<dbReference type="InterPro" id="IPR052527">
    <property type="entry name" value="Metal_cation-efflux_comp"/>
</dbReference>
<organism evidence="6 7">
    <name type="scientific">Trinickia violacea</name>
    <dbReference type="NCBI Taxonomy" id="2571746"/>
    <lineage>
        <taxon>Bacteria</taxon>
        <taxon>Pseudomonadati</taxon>
        <taxon>Pseudomonadota</taxon>
        <taxon>Betaproteobacteria</taxon>
        <taxon>Burkholderiales</taxon>
        <taxon>Burkholderiaceae</taxon>
        <taxon>Trinickia</taxon>
    </lineage>
</organism>
<feature type="transmembrane region" description="Helical" evidence="5">
    <location>
        <begin position="106"/>
        <end position="127"/>
    </location>
</feature>
<keyword evidence="7" id="KW-1185">Reference proteome</keyword>
<keyword evidence="6" id="KW-0808">Transferase</keyword>
<sequence length="225" mass="25398">MIPRLIVNTLGWVVIMGALLFGAAGTMQWPAGWAFLVEMTLLSLASGIWLAQHDPALLAERMTIFLQRGQKRWDQIFMMLAAVVWIAWLVLMGIDARRFRWSEVSPWLQGIGGALMAASIFFVCMVFRENSFASPVVKIQSERGHKVIDTGPYAYVRHPMYSCAIFYLVGMALMLGSWWGLAFVPLIVAGLGYRAVREEGVLAEQLAGYAAYRSRVRYRLVPYVW</sequence>
<feature type="transmembrane region" description="Helical" evidence="5">
    <location>
        <begin position="165"/>
        <end position="188"/>
    </location>
</feature>
<comment type="subcellular location">
    <subcellularLocation>
        <location evidence="1">Endomembrane system</location>
        <topology evidence="1">Multi-pass membrane protein</topology>
    </subcellularLocation>
</comment>
<dbReference type="OrthoDB" id="5293276at2"/>
<evidence type="ECO:0000313" key="7">
    <source>
        <dbReference type="Proteomes" id="UP000298656"/>
    </source>
</evidence>
<dbReference type="Pfam" id="PF04191">
    <property type="entry name" value="PEMT"/>
    <property type="match status" value="1"/>
</dbReference>
<evidence type="ECO:0000256" key="2">
    <source>
        <dbReference type="ARBA" id="ARBA00022692"/>
    </source>
</evidence>
<dbReference type="Proteomes" id="UP000298656">
    <property type="component" value="Chromosome 2"/>
</dbReference>
<keyword evidence="6" id="KW-0489">Methyltransferase</keyword>
<dbReference type="AlphaFoldDB" id="A0A4P8IWV9"/>
<evidence type="ECO:0000313" key="6">
    <source>
        <dbReference type="EMBL" id="QCP53848.1"/>
    </source>
</evidence>
<gene>
    <name evidence="6" type="ORF">FAZ95_33145</name>
</gene>
<keyword evidence="4 5" id="KW-0472">Membrane</keyword>
<evidence type="ECO:0000256" key="1">
    <source>
        <dbReference type="ARBA" id="ARBA00004127"/>
    </source>
</evidence>
<dbReference type="RefSeq" id="WP_137336617.1">
    <property type="nucleotide sequence ID" value="NZ_CP040078.1"/>
</dbReference>
<dbReference type="EMBL" id="CP040078">
    <property type="protein sequence ID" value="QCP53848.1"/>
    <property type="molecule type" value="Genomic_DNA"/>
</dbReference>
<reference evidence="6 7" key="1">
    <citation type="submission" date="2019-05" db="EMBL/GenBank/DDBJ databases">
        <title>Burkholderia sp. DHOD12, isolated from subtropical forest soil.</title>
        <authorList>
            <person name="Gao Z.-H."/>
            <person name="Qiu L.-H."/>
        </authorList>
    </citation>
    <scope>NUCLEOTIDE SEQUENCE [LARGE SCALE GENOMIC DNA]</scope>
    <source>
        <strain evidence="6 7">DHOD12</strain>
    </source>
</reference>
<feature type="transmembrane region" description="Helical" evidence="5">
    <location>
        <begin position="5"/>
        <end position="25"/>
    </location>
</feature>
<dbReference type="GO" id="GO:0008168">
    <property type="term" value="F:methyltransferase activity"/>
    <property type="evidence" value="ECO:0007669"/>
    <property type="project" value="UniProtKB-KW"/>
</dbReference>
<keyword evidence="3 5" id="KW-1133">Transmembrane helix</keyword>
<protein>
    <submittedName>
        <fullName evidence="6">Isoprenylcysteine carboxylmethyltransferase family protein</fullName>
    </submittedName>
</protein>
<dbReference type="PANTHER" id="PTHR43847:SF1">
    <property type="entry name" value="BLL3993 PROTEIN"/>
    <property type="match status" value="1"/>
</dbReference>
<dbReference type="Gene3D" id="1.20.120.1630">
    <property type="match status" value="1"/>
</dbReference>
<feature type="transmembrane region" description="Helical" evidence="5">
    <location>
        <begin position="31"/>
        <end position="52"/>
    </location>
</feature>
<proteinExistence type="predicted"/>
<name>A0A4P8IWV9_9BURK</name>
<feature type="transmembrane region" description="Helical" evidence="5">
    <location>
        <begin position="73"/>
        <end position="94"/>
    </location>
</feature>
<evidence type="ECO:0000256" key="3">
    <source>
        <dbReference type="ARBA" id="ARBA00022989"/>
    </source>
</evidence>